<keyword evidence="6" id="KW-1185">Reference proteome</keyword>
<evidence type="ECO:0000256" key="4">
    <source>
        <dbReference type="ARBA" id="ARBA00022691"/>
    </source>
</evidence>
<dbReference type="PANTHER" id="PTHR10867">
    <property type="entry name" value="NNMT/PNMT/TEMT FAMILY MEMBER"/>
    <property type="match status" value="1"/>
</dbReference>
<protein>
    <submittedName>
        <fullName evidence="5">Uncharacterized protein</fullName>
    </submittedName>
</protein>
<keyword evidence="4" id="KW-0949">S-adenosyl-L-methionine</keyword>
<dbReference type="AlphaFoldDB" id="A0A8J6ECA2"/>
<comment type="caution">
    <text evidence="5">The sequence shown here is derived from an EMBL/GenBank/DDBJ whole genome shotgun (WGS) entry which is preliminary data.</text>
</comment>
<keyword evidence="3" id="KW-0808">Transferase</keyword>
<evidence type="ECO:0000313" key="6">
    <source>
        <dbReference type="Proteomes" id="UP000770717"/>
    </source>
</evidence>
<reference evidence="5" key="1">
    <citation type="thesis" date="2020" institute="ProQuest LLC" country="789 East Eisenhower Parkway, Ann Arbor, MI, USA">
        <title>Comparative Genomics and Chromosome Evolution.</title>
        <authorList>
            <person name="Mudd A.B."/>
        </authorList>
    </citation>
    <scope>NUCLEOTIDE SEQUENCE</scope>
    <source>
        <strain evidence="5">HN-11 Male</strain>
        <tissue evidence="5">Kidney and liver</tissue>
    </source>
</reference>
<dbReference type="GO" id="GO:0008170">
    <property type="term" value="F:N-methyltransferase activity"/>
    <property type="evidence" value="ECO:0007669"/>
    <property type="project" value="TreeGrafter"/>
</dbReference>
<evidence type="ECO:0000256" key="1">
    <source>
        <dbReference type="ARBA" id="ARBA00007996"/>
    </source>
</evidence>
<evidence type="ECO:0000256" key="2">
    <source>
        <dbReference type="ARBA" id="ARBA00022603"/>
    </source>
</evidence>
<sequence>MKCDVTFTNPLHPKSLPLTDCLLMTSCLTSACNTFKDFKIAVKNTVSLLKPGGHLIMYDYLGSSYYFVGEEKLSLLPIDEKIVLESVLESGCKIIEFQKFRGFHIPEEVFDCKTVLWLLAQKL</sequence>
<dbReference type="InterPro" id="IPR000940">
    <property type="entry name" value="NNMT_TEMT_trans"/>
</dbReference>
<dbReference type="PANTHER" id="PTHR10867:SF41">
    <property type="entry name" value="NICOTINAMIDE N-METHYLTRANSFERASE"/>
    <property type="match status" value="1"/>
</dbReference>
<evidence type="ECO:0000256" key="3">
    <source>
        <dbReference type="ARBA" id="ARBA00022679"/>
    </source>
</evidence>
<dbReference type="EMBL" id="WNTK01006208">
    <property type="protein sequence ID" value="KAG9463676.1"/>
    <property type="molecule type" value="Genomic_DNA"/>
</dbReference>
<organism evidence="5 6">
    <name type="scientific">Eleutherodactylus coqui</name>
    <name type="common">Puerto Rican coqui</name>
    <dbReference type="NCBI Taxonomy" id="57060"/>
    <lineage>
        <taxon>Eukaryota</taxon>
        <taxon>Metazoa</taxon>
        <taxon>Chordata</taxon>
        <taxon>Craniata</taxon>
        <taxon>Vertebrata</taxon>
        <taxon>Euteleostomi</taxon>
        <taxon>Amphibia</taxon>
        <taxon>Batrachia</taxon>
        <taxon>Anura</taxon>
        <taxon>Neobatrachia</taxon>
        <taxon>Hyloidea</taxon>
        <taxon>Eleutherodactylidae</taxon>
        <taxon>Eleutherodactylinae</taxon>
        <taxon>Eleutherodactylus</taxon>
        <taxon>Eleutherodactylus</taxon>
    </lineage>
</organism>
<dbReference type="InterPro" id="IPR029063">
    <property type="entry name" value="SAM-dependent_MTases_sf"/>
</dbReference>
<dbReference type="GO" id="GO:0032259">
    <property type="term" value="P:methylation"/>
    <property type="evidence" value="ECO:0007669"/>
    <property type="project" value="UniProtKB-KW"/>
</dbReference>
<comment type="similarity">
    <text evidence="1">Belongs to the class I-like SAM-binding methyltransferase superfamily. NNMT/PNMT/TEMT family.</text>
</comment>
<dbReference type="OrthoDB" id="10050085at2759"/>
<gene>
    <name evidence="5" type="ORF">GDO78_021302</name>
</gene>
<name>A0A8J6ECA2_ELECQ</name>
<accession>A0A8J6ECA2</accession>
<keyword evidence="2" id="KW-0489">Methyltransferase</keyword>
<dbReference type="Proteomes" id="UP000770717">
    <property type="component" value="Unassembled WGS sequence"/>
</dbReference>
<dbReference type="PROSITE" id="PS51257">
    <property type="entry name" value="PROKAR_LIPOPROTEIN"/>
    <property type="match status" value="1"/>
</dbReference>
<dbReference type="SUPFAM" id="SSF53335">
    <property type="entry name" value="S-adenosyl-L-methionine-dependent methyltransferases"/>
    <property type="match status" value="1"/>
</dbReference>
<dbReference type="Pfam" id="PF01234">
    <property type="entry name" value="NNMT_PNMT_TEMT"/>
    <property type="match status" value="1"/>
</dbReference>
<dbReference type="GO" id="GO:0005829">
    <property type="term" value="C:cytosol"/>
    <property type="evidence" value="ECO:0007669"/>
    <property type="project" value="TreeGrafter"/>
</dbReference>
<proteinExistence type="inferred from homology"/>
<dbReference type="Gene3D" id="3.40.50.150">
    <property type="entry name" value="Vaccinia Virus protein VP39"/>
    <property type="match status" value="1"/>
</dbReference>
<evidence type="ECO:0000313" key="5">
    <source>
        <dbReference type="EMBL" id="KAG9463676.1"/>
    </source>
</evidence>
<dbReference type="PROSITE" id="PS51681">
    <property type="entry name" value="SAM_MT_NNMT_PNMT_TEMT"/>
    <property type="match status" value="1"/>
</dbReference>